<reference evidence="2 3" key="1">
    <citation type="journal article" date="2011" name="Front. Microbiol.">
        <title>Genomic signatures of strain selection and enhancement in Bacillus atrophaeus var. globigii, a historical biowarfare simulant.</title>
        <authorList>
            <person name="Gibbons H.S."/>
            <person name="Broomall S.M."/>
            <person name="McNew L.A."/>
            <person name="Daligault H."/>
            <person name="Chapman C."/>
            <person name="Bruce D."/>
            <person name="Karavis M."/>
            <person name="Krepps M."/>
            <person name="McGregor P.A."/>
            <person name="Hong C."/>
            <person name="Park K.H."/>
            <person name="Akmal A."/>
            <person name="Feldman A."/>
            <person name="Lin J.S."/>
            <person name="Chang W.E."/>
            <person name="Higgs B.W."/>
            <person name="Demirev P."/>
            <person name="Lindquist J."/>
            <person name="Liem A."/>
            <person name="Fochler E."/>
            <person name="Read T.D."/>
            <person name="Tapia R."/>
            <person name="Johnson S."/>
            <person name="Bishop-Lilly K.A."/>
            <person name="Detter C."/>
            <person name="Han C."/>
            <person name="Sozhamannan S."/>
            <person name="Rosenzweig C.N."/>
            <person name="Skowronski E.W."/>
        </authorList>
    </citation>
    <scope>NUCLEOTIDE SEQUENCE [LARGE SCALE GENOMIC DNA]</scope>
    <source>
        <strain evidence="2 3">CC-PW-9</strain>
    </source>
</reference>
<dbReference type="SUPFAM" id="SSF158997">
    <property type="entry name" value="Trm112p-like"/>
    <property type="match status" value="1"/>
</dbReference>
<dbReference type="RefSeq" id="WP_126840841.1">
    <property type="nucleotide sequence ID" value="NZ_PIQH01000001.1"/>
</dbReference>
<dbReference type="GO" id="GO:0005829">
    <property type="term" value="C:cytosol"/>
    <property type="evidence" value="ECO:0007669"/>
    <property type="project" value="TreeGrafter"/>
</dbReference>
<evidence type="ECO:0000313" key="2">
    <source>
        <dbReference type="EMBL" id="RUO81500.1"/>
    </source>
</evidence>
<sequence length="63" mass="6859">MAIDNTTLAILACPNCKGKLEWHEKSAVLVCRGEQLAFPVRDGIPVLIVDEASHLTSEQLEAL</sequence>
<name>A0A432ZUA6_9GAMM</name>
<dbReference type="HAMAP" id="MF_01187">
    <property type="entry name" value="UPF0434"/>
    <property type="match status" value="1"/>
</dbReference>
<evidence type="ECO:0000313" key="3">
    <source>
        <dbReference type="Proteomes" id="UP000287996"/>
    </source>
</evidence>
<dbReference type="EMBL" id="PIQH01000001">
    <property type="protein sequence ID" value="RUO81500.1"/>
    <property type="molecule type" value="Genomic_DNA"/>
</dbReference>
<comment type="caution">
    <text evidence="2">The sequence shown here is derived from an EMBL/GenBank/DDBJ whole genome shotgun (WGS) entry which is preliminary data.</text>
</comment>
<dbReference type="AlphaFoldDB" id="A0A432ZUA6"/>
<dbReference type="Proteomes" id="UP000287996">
    <property type="component" value="Unassembled WGS sequence"/>
</dbReference>
<gene>
    <name evidence="2" type="ORF">CWI84_01715</name>
</gene>
<proteinExistence type="inferred from homology"/>
<evidence type="ECO:0000256" key="1">
    <source>
        <dbReference type="HAMAP-Rule" id="MF_01187"/>
    </source>
</evidence>
<comment type="similarity">
    <text evidence="1">Belongs to the UPF0434 family.</text>
</comment>
<dbReference type="Gene3D" id="2.20.25.10">
    <property type="match status" value="1"/>
</dbReference>
<dbReference type="Pfam" id="PF03966">
    <property type="entry name" value="Trm112p"/>
    <property type="match status" value="1"/>
</dbReference>
<organism evidence="2 3">
    <name type="scientific">Idiomarina tyrosinivorans</name>
    <dbReference type="NCBI Taxonomy" id="1445662"/>
    <lineage>
        <taxon>Bacteria</taxon>
        <taxon>Pseudomonadati</taxon>
        <taxon>Pseudomonadota</taxon>
        <taxon>Gammaproteobacteria</taxon>
        <taxon>Alteromonadales</taxon>
        <taxon>Idiomarinaceae</taxon>
        <taxon>Idiomarina</taxon>
    </lineage>
</organism>
<protein>
    <recommendedName>
        <fullName evidence="1">UPF0434 protein CWI84_01715</fullName>
    </recommendedName>
</protein>
<keyword evidence="3" id="KW-1185">Reference proteome</keyword>
<accession>A0A432ZUA6</accession>
<dbReference type="PANTHER" id="PTHR33505">
    <property type="entry name" value="ZGC:162634"/>
    <property type="match status" value="1"/>
</dbReference>
<dbReference type="PANTHER" id="PTHR33505:SF4">
    <property type="entry name" value="PROTEIN PREY, MITOCHONDRIAL"/>
    <property type="match status" value="1"/>
</dbReference>
<dbReference type="OrthoDB" id="9812205at2"/>
<dbReference type="InterPro" id="IPR005651">
    <property type="entry name" value="Trm112-like"/>
</dbReference>
<dbReference type="FunFam" id="2.20.25.10:FF:000002">
    <property type="entry name" value="UPF0434 protein YcaR"/>
    <property type="match status" value="1"/>
</dbReference>